<sequence length="274" mass="32009">MNRYKTLCQWCPRFYTSARAYSNYLANVHPEKNVKDLKEPQSRKRRFSNISDTAEVEYNIAEVNFPDIISADVNYYSDSYHSEGSDKEARFFSVEPESDEGSQEIDTINYLCAGNPIRQHVFPEEDQNFNLFAPFHTPINYRLARFFNSTKTSQAKIDQFFKDNLLKGLNPTHQVQFRSAYTMYKLIDAAANKPSWHSGTVNYPLLKGVAFYYRNIIAAVKYLLHQKVYASKMGWGPRQEYDKEGNRVYSEIHTAKWWEETQVNNSHVPCRISN</sequence>
<dbReference type="Proteomes" id="UP000267821">
    <property type="component" value="Unassembled WGS sequence"/>
</dbReference>
<name>A0A3N4L9G2_9PEZI</name>
<proteinExistence type="predicted"/>
<dbReference type="EMBL" id="ML121704">
    <property type="protein sequence ID" value="RPB18089.1"/>
    <property type="molecule type" value="Genomic_DNA"/>
</dbReference>
<dbReference type="OrthoDB" id="5408032at2759"/>
<protein>
    <submittedName>
        <fullName evidence="1">Uncharacterized protein</fullName>
    </submittedName>
</protein>
<dbReference type="InParanoid" id="A0A3N4L9G2"/>
<dbReference type="Pfam" id="PF18759">
    <property type="entry name" value="Plavaka"/>
    <property type="match status" value="1"/>
</dbReference>
<dbReference type="AlphaFoldDB" id="A0A3N4L9G2"/>
<gene>
    <name evidence="1" type="ORF">L211DRAFT_854486</name>
</gene>
<reference evidence="1 2" key="1">
    <citation type="journal article" date="2018" name="Nat. Ecol. Evol.">
        <title>Pezizomycetes genomes reveal the molecular basis of ectomycorrhizal truffle lifestyle.</title>
        <authorList>
            <person name="Murat C."/>
            <person name="Payen T."/>
            <person name="Noel B."/>
            <person name="Kuo A."/>
            <person name="Morin E."/>
            <person name="Chen J."/>
            <person name="Kohler A."/>
            <person name="Krizsan K."/>
            <person name="Balestrini R."/>
            <person name="Da Silva C."/>
            <person name="Montanini B."/>
            <person name="Hainaut M."/>
            <person name="Levati E."/>
            <person name="Barry K.W."/>
            <person name="Belfiori B."/>
            <person name="Cichocki N."/>
            <person name="Clum A."/>
            <person name="Dockter R.B."/>
            <person name="Fauchery L."/>
            <person name="Guy J."/>
            <person name="Iotti M."/>
            <person name="Le Tacon F."/>
            <person name="Lindquist E.A."/>
            <person name="Lipzen A."/>
            <person name="Malagnac F."/>
            <person name="Mello A."/>
            <person name="Molinier V."/>
            <person name="Miyauchi S."/>
            <person name="Poulain J."/>
            <person name="Riccioni C."/>
            <person name="Rubini A."/>
            <person name="Sitrit Y."/>
            <person name="Splivallo R."/>
            <person name="Traeger S."/>
            <person name="Wang M."/>
            <person name="Zifcakova L."/>
            <person name="Wipf D."/>
            <person name="Zambonelli A."/>
            <person name="Paolocci F."/>
            <person name="Nowrousian M."/>
            <person name="Ottonello S."/>
            <person name="Baldrian P."/>
            <person name="Spatafora J.W."/>
            <person name="Henrissat B."/>
            <person name="Nagy L.G."/>
            <person name="Aury J.M."/>
            <person name="Wincker P."/>
            <person name="Grigoriev I.V."/>
            <person name="Bonfante P."/>
            <person name="Martin F.M."/>
        </authorList>
    </citation>
    <scope>NUCLEOTIDE SEQUENCE [LARGE SCALE GENOMIC DNA]</scope>
    <source>
        <strain evidence="1 2">ATCC MYA-4762</strain>
    </source>
</reference>
<evidence type="ECO:0000313" key="2">
    <source>
        <dbReference type="Proteomes" id="UP000267821"/>
    </source>
</evidence>
<evidence type="ECO:0000313" key="1">
    <source>
        <dbReference type="EMBL" id="RPB18089.1"/>
    </source>
</evidence>
<keyword evidence="2" id="KW-1185">Reference proteome</keyword>
<dbReference type="STRING" id="1051890.A0A3N4L9G2"/>
<dbReference type="InterPro" id="IPR041078">
    <property type="entry name" value="Plavaka"/>
</dbReference>
<organism evidence="1 2">
    <name type="scientific">Terfezia boudieri ATCC MYA-4762</name>
    <dbReference type="NCBI Taxonomy" id="1051890"/>
    <lineage>
        <taxon>Eukaryota</taxon>
        <taxon>Fungi</taxon>
        <taxon>Dikarya</taxon>
        <taxon>Ascomycota</taxon>
        <taxon>Pezizomycotina</taxon>
        <taxon>Pezizomycetes</taxon>
        <taxon>Pezizales</taxon>
        <taxon>Pezizaceae</taxon>
        <taxon>Terfezia</taxon>
    </lineage>
</organism>
<accession>A0A3N4L9G2</accession>